<sequence>MLSKNDRNEEKVLKLQSFARPPLPGGTYVLKTKLFTDAGKDGLKGMPSKFEAKEIKFQITAPRFGISTELIHSVYPLPGSTGDYQNTLPHIVLKRKTFCWERVIDGNKTNFDKPWVCLLVFTEEEVKLEQIKEMTTETFLKEDADVKVPILTLNEDEKIAKTKLKALELDMNLFKRVAPKLDEINFLAHNRQVNTNNKGNNDTNGDKGWYTTVVANRLPIKGITNYAFLVSIEGCTTYMEEPMIANDSRKLRLCLLHQWQFIDMDEKLEDVVKNLNNNVKPLTIELKEGANPTEHIKRCLDFGYAPINHIRRNDEKSVSWYRGPFVPLNAEHHAIKTYKNADQALRFDANTNMFDISYASAWQLGRLLALQDSSFSIALSNWKNAYKRDRPIKIAKDLLLKQNVNQELLSSFINDAESDEVLTDYLIELWNKNTK</sequence>
<dbReference type="EMBL" id="SWBR01000004">
    <property type="protein sequence ID" value="TKC06791.1"/>
    <property type="molecule type" value="Genomic_DNA"/>
</dbReference>
<evidence type="ECO:0000313" key="2">
    <source>
        <dbReference type="Proteomes" id="UP000309488"/>
    </source>
</evidence>
<dbReference type="Proteomes" id="UP000309488">
    <property type="component" value="Unassembled WGS sequence"/>
</dbReference>
<proteinExistence type="predicted"/>
<organism evidence="1 2">
    <name type="scientific">Pedobacter polaris</name>
    <dbReference type="NCBI Taxonomy" id="2571273"/>
    <lineage>
        <taxon>Bacteria</taxon>
        <taxon>Pseudomonadati</taxon>
        <taxon>Bacteroidota</taxon>
        <taxon>Sphingobacteriia</taxon>
        <taxon>Sphingobacteriales</taxon>
        <taxon>Sphingobacteriaceae</taxon>
        <taxon>Pedobacter</taxon>
    </lineage>
</organism>
<gene>
    <name evidence="1" type="ORF">FA048_16470</name>
</gene>
<protein>
    <submittedName>
        <fullName evidence="1">Uncharacterized protein</fullName>
    </submittedName>
</protein>
<name>A0A4U1CHN9_9SPHI</name>
<accession>A0A4U1CHN9</accession>
<reference evidence="1 2" key="1">
    <citation type="submission" date="2019-04" db="EMBL/GenBank/DDBJ databases">
        <title>Pedobacter sp. RP-3-22 sp. nov., isolated from Arctic soil.</title>
        <authorList>
            <person name="Dahal R.H."/>
            <person name="Kim D.-U."/>
        </authorList>
    </citation>
    <scope>NUCLEOTIDE SEQUENCE [LARGE SCALE GENOMIC DNA]</scope>
    <source>
        <strain evidence="1 2">RP-3-22</strain>
    </source>
</reference>
<keyword evidence="2" id="KW-1185">Reference proteome</keyword>
<evidence type="ECO:0000313" key="1">
    <source>
        <dbReference type="EMBL" id="TKC06791.1"/>
    </source>
</evidence>
<dbReference type="RefSeq" id="WP_136843134.1">
    <property type="nucleotide sequence ID" value="NZ_SWBR01000004.1"/>
</dbReference>
<dbReference type="AlphaFoldDB" id="A0A4U1CHN9"/>
<comment type="caution">
    <text evidence="1">The sequence shown here is derived from an EMBL/GenBank/DDBJ whole genome shotgun (WGS) entry which is preliminary data.</text>
</comment>
<dbReference type="OrthoDB" id="4846903at2"/>